<evidence type="ECO:0000256" key="17">
    <source>
        <dbReference type="SAM" id="Coils"/>
    </source>
</evidence>
<dbReference type="InterPro" id="IPR011545">
    <property type="entry name" value="DEAD/DEAH_box_helicase_dom"/>
</dbReference>
<evidence type="ECO:0000256" key="4">
    <source>
        <dbReference type="ARBA" id="ARBA00022723"/>
    </source>
</evidence>
<evidence type="ECO:0000313" key="20">
    <source>
        <dbReference type="Proteomes" id="UP000035680"/>
    </source>
</evidence>
<feature type="domain" description="Helicase C-terminal" evidence="19">
    <location>
        <begin position="287"/>
        <end position="442"/>
    </location>
</feature>
<keyword evidence="11" id="KW-0413">Isomerase</keyword>
<dbReference type="Proteomes" id="UP000035680">
    <property type="component" value="Unassembled WGS sequence"/>
</dbReference>
<keyword evidence="12 16" id="KW-0539">Nucleus</keyword>
<dbReference type="InterPro" id="IPR027417">
    <property type="entry name" value="P-loop_NTPase"/>
</dbReference>
<evidence type="ECO:0000256" key="7">
    <source>
        <dbReference type="ARBA" id="ARBA00022806"/>
    </source>
</evidence>
<evidence type="ECO:0000256" key="14">
    <source>
        <dbReference type="ARBA" id="ARBA00037616"/>
    </source>
</evidence>
<keyword evidence="7 16" id="KW-0347">Helicase</keyword>
<name>A0A0K0FKB5_STRVS</name>
<dbReference type="GO" id="GO:0005634">
    <property type="term" value="C:nucleus"/>
    <property type="evidence" value="ECO:0007669"/>
    <property type="project" value="UniProtKB-SubCell"/>
</dbReference>
<comment type="subcellular location">
    <subcellularLocation>
        <location evidence="2 16">Nucleus</location>
    </subcellularLocation>
</comment>
<evidence type="ECO:0000256" key="3">
    <source>
        <dbReference type="ARBA" id="ARBA00005446"/>
    </source>
</evidence>
<comment type="function">
    <text evidence="14">DNA helicase that may play a role in the repair of DNA that is damaged by ultraviolet light or other mutagens. Exhibits a magnesium-dependent ATP-dependent DNA-helicase activity that unwinds single- and double-stranded DNA in a 3'-5' direction.</text>
</comment>
<feature type="coiled-coil region" evidence="17">
    <location>
        <begin position="3"/>
        <end position="51"/>
    </location>
</feature>
<dbReference type="EC" id="5.6.2.4" evidence="16"/>
<comment type="cofactor">
    <cofactor evidence="1">
        <name>Zn(2+)</name>
        <dbReference type="ChEBI" id="CHEBI:29105"/>
    </cofactor>
</comment>
<dbReference type="GO" id="GO:0003677">
    <property type="term" value="F:DNA binding"/>
    <property type="evidence" value="ECO:0007669"/>
    <property type="project" value="UniProtKB-KW"/>
</dbReference>
<evidence type="ECO:0000256" key="8">
    <source>
        <dbReference type="ARBA" id="ARBA00022833"/>
    </source>
</evidence>
<comment type="catalytic activity">
    <reaction evidence="15 16">
        <text>ATP + H2O = ADP + phosphate + H(+)</text>
        <dbReference type="Rhea" id="RHEA:13065"/>
        <dbReference type="ChEBI" id="CHEBI:15377"/>
        <dbReference type="ChEBI" id="CHEBI:15378"/>
        <dbReference type="ChEBI" id="CHEBI:30616"/>
        <dbReference type="ChEBI" id="CHEBI:43474"/>
        <dbReference type="ChEBI" id="CHEBI:456216"/>
    </reaction>
</comment>
<evidence type="ECO:0000256" key="2">
    <source>
        <dbReference type="ARBA" id="ARBA00004123"/>
    </source>
</evidence>
<dbReference type="GO" id="GO:0005694">
    <property type="term" value="C:chromosome"/>
    <property type="evidence" value="ECO:0007669"/>
    <property type="project" value="TreeGrafter"/>
</dbReference>
<dbReference type="CDD" id="cd18794">
    <property type="entry name" value="SF2_C_RecQ"/>
    <property type="match status" value="1"/>
</dbReference>
<dbReference type="SUPFAM" id="SSF52540">
    <property type="entry name" value="P-loop containing nucleoside triphosphate hydrolases"/>
    <property type="match status" value="2"/>
</dbReference>
<reference evidence="21" key="2">
    <citation type="submission" date="2015-08" db="UniProtKB">
        <authorList>
            <consortium name="WormBaseParasite"/>
        </authorList>
    </citation>
    <scope>IDENTIFICATION</scope>
</reference>
<keyword evidence="10" id="KW-0238">DNA-binding</keyword>
<reference evidence="20" key="1">
    <citation type="submission" date="2014-07" db="EMBL/GenBank/DDBJ databases">
        <authorList>
            <person name="Martin A.A"/>
            <person name="De Silva N."/>
        </authorList>
    </citation>
    <scope>NUCLEOTIDE SEQUENCE</scope>
</reference>
<dbReference type="GO" id="GO:0005737">
    <property type="term" value="C:cytoplasm"/>
    <property type="evidence" value="ECO:0007669"/>
    <property type="project" value="TreeGrafter"/>
</dbReference>
<evidence type="ECO:0000256" key="10">
    <source>
        <dbReference type="ARBA" id="ARBA00023125"/>
    </source>
</evidence>
<accession>A0A0K0FKB5</accession>
<dbReference type="PROSITE" id="PS51192">
    <property type="entry name" value="HELICASE_ATP_BIND_1"/>
    <property type="match status" value="1"/>
</dbReference>
<sequence>MDNNDLFEQLEKVNSKIDKIRNEINQLRKEEKNFLKIKEKLENELKKKECNVCDDDLSSWELSDKPWLVEGKKILNEKFKLKDFRPLQISAISAVLSKKDCLLIMSTGGGKSLCYQLPSLLCDGITLVISPLISLIEDQIRQLRKLNIETCAFNQSSSKEEVKQIMDDLSSSRPKIKLLYVTPEKLAKSKKLMNKLDTCSKNGNLSFIAIDEVHCCSTWGHDFRPDYKFLNILKRQFGVPIIGLTATATAKVVDDIKDMLEIPRAIVFKAGFNRENLFYEVRDKPSSLDEFVVEVVNEIELKFKNQSGIIYCYSRKDCEDLAKKLKQNGIKSAFYHAYMEDNYRTKVHDDWSSGKINVIVATIAFGMGIDKCDVRFVIHHSISKSMENYYQESGRAGRDGKKSMCILYYCLSDVFRLSSMANEEKCGLDNLCEIVRYALEVDNCRRILIASHFNEVWEPSWCNNHCDNCSNFQKYIVSSVNIYKYFEKSIEFLNDFMKKKDERLTGNKLVELLSKHFKENTKGFIKKVVSNLILDGFLNFDFKYTPYSIITYIQPGMAAEYKSKDMCAMKILEKEDDPSLLKKKRKIE</sequence>
<evidence type="ECO:0000256" key="12">
    <source>
        <dbReference type="ARBA" id="ARBA00023242"/>
    </source>
</evidence>
<keyword evidence="9 16" id="KW-0067">ATP-binding</keyword>
<protein>
    <recommendedName>
        <fullName evidence="16">ATP-dependent DNA helicase</fullName>
        <ecNumber evidence="16">5.6.2.4</ecNumber>
    </recommendedName>
</protein>
<evidence type="ECO:0000256" key="9">
    <source>
        <dbReference type="ARBA" id="ARBA00022840"/>
    </source>
</evidence>
<comment type="similarity">
    <text evidence="3 16">Belongs to the helicase family. RecQ subfamily.</text>
</comment>
<feature type="domain" description="Helicase ATP-binding" evidence="18">
    <location>
        <begin position="92"/>
        <end position="266"/>
    </location>
</feature>
<evidence type="ECO:0000259" key="19">
    <source>
        <dbReference type="PROSITE" id="PS51194"/>
    </source>
</evidence>
<dbReference type="GO" id="GO:0009378">
    <property type="term" value="F:four-way junction helicase activity"/>
    <property type="evidence" value="ECO:0007669"/>
    <property type="project" value="TreeGrafter"/>
</dbReference>
<keyword evidence="17" id="KW-0175">Coiled coil</keyword>
<evidence type="ECO:0000256" key="11">
    <source>
        <dbReference type="ARBA" id="ARBA00023235"/>
    </source>
</evidence>
<dbReference type="PANTHER" id="PTHR13710:SF105">
    <property type="entry name" value="ATP-DEPENDENT DNA HELICASE Q1"/>
    <property type="match status" value="1"/>
</dbReference>
<dbReference type="PROSITE" id="PS51194">
    <property type="entry name" value="HELICASE_CTER"/>
    <property type="match status" value="1"/>
</dbReference>
<dbReference type="InterPro" id="IPR032284">
    <property type="entry name" value="RecQ_Zn-bd"/>
</dbReference>
<dbReference type="SMART" id="SM00490">
    <property type="entry name" value="HELICc"/>
    <property type="match status" value="1"/>
</dbReference>
<evidence type="ECO:0000256" key="1">
    <source>
        <dbReference type="ARBA" id="ARBA00001947"/>
    </source>
</evidence>
<evidence type="ECO:0000256" key="5">
    <source>
        <dbReference type="ARBA" id="ARBA00022741"/>
    </source>
</evidence>
<evidence type="ECO:0000259" key="18">
    <source>
        <dbReference type="PROSITE" id="PS51192"/>
    </source>
</evidence>
<keyword evidence="8" id="KW-0862">Zinc</keyword>
<evidence type="ECO:0000256" key="15">
    <source>
        <dbReference type="ARBA" id="ARBA00049360"/>
    </source>
</evidence>
<dbReference type="Pfam" id="PF16124">
    <property type="entry name" value="RecQ_Zn_bind"/>
    <property type="match status" value="1"/>
</dbReference>
<dbReference type="PANTHER" id="PTHR13710">
    <property type="entry name" value="DNA HELICASE RECQ FAMILY MEMBER"/>
    <property type="match status" value="1"/>
</dbReference>
<dbReference type="FunFam" id="3.40.50.300:FF:001544">
    <property type="entry name" value="ATP-dependent DNA helicase"/>
    <property type="match status" value="1"/>
</dbReference>
<dbReference type="GO" id="GO:0000724">
    <property type="term" value="P:double-strand break repair via homologous recombination"/>
    <property type="evidence" value="ECO:0007669"/>
    <property type="project" value="TreeGrafter"/>
</dbReference>
<organism evidence="20 21">
    <name type="scientific">Strongyloides venezuelensis</name>
    <name type="common">Threadworm</name>
    <dbReference type="NCBI Taxonomy" id="75913"/>
    <lineage>
        <taxon>Eukaryota</taxon>
        <taxon>Metazoa</taxon>
        <taxon>Ecdysozoa</taxon>
        <taxon>Nematoda</taxon>
        <taxon>Chromadorea</taxon>
        <taxon>Rhabditida</taxon>
        <taxon>Tylenchina</taxon>
        <taxon>Panagrolaimomorpha</taxon>
        <taxon>Strongyloidoidea</taxon>
        <taxon>Strongyloididae</taxon>
        <taxon>Strongyloides</taxon>
    </lineage>
</organism>
<keyword evidence="20" id="KW-1185">Reference proteome</keyword>
<keyword evidence="4" id="KW-0479">Metal-binding</keyword>
<dbReference type="InterPro" id="IPR014001">
    <property type="entry name" value="Helicase_ATP-bd"/>
</dbReference>
<dbReference type="GO" id="GO:0046872">
    <property type="term" value="F:metal ion binding"/>
    <property type="evidence" value="ECO:0007669"/>
    <property type="project" value="UniProtKB-KW"/>
</dbReference>
<dbReference type="Gene3D" id="1.10.10.10">
    <property type="entry name" value="Winged helix-like DNA-binding domain superfamily/Winged helix DNA-binding domain"/>
    <property type="match status" value="1"/>
</dbReference>
<dbReference type="STRING" id="75913.A0A0K0FKB5"/>
<dbReference type="FunFam" id="3.40.50.300:FF:000596">
    <property type="entry name" value="ATP-dependent DNA helicase"/>
    <property type="match status" value="1"/>
</dbReference>
<dbReference type="NCBIfam" id="TIGR00614">
    <property type="entry name" value="recQ_fam"/>
    <property type="match status" value="1"/>
</dbReference>
<dbReference type="GO" id="GO:0005524">
    <property type="term" value="F:ATP binding"/>
    <property type="evidence" value="ECO:0007669"/>
    <property type="project" value="UniProtKB-KW"/>
</dbReference>
<dbReference type="SMART" id="SM00487">
    <property type="entry name" value="DEXDc"/>
    <property type="match status" value="1"/>
</dbReference>
<keyword evidence="6 16" id="KW-0378">Hydrolase</keyword>
<evidence type="ECO:0000256" key="6">
    <source>
        <dbReference type="ARBA" id="ARBA00022801"/>
    </source>
</evidence>
<dbReference type="AlphaFoldDB" id="A0A0K0FKB5"/>
<evidence type="ECO:0000313" key="21">
    <source>
        <dbReference type="WBParaSite" id="SVE_0947900.1"/>
    </source>
</evidence>
<dbReference type="Pfam" id="PF00271">
    <property type="entry name" value="Helicase_C"/>
    <property type="match status" value="1"/>
</dbReference>
<keyword evidence="5 16" id="KW-0547">Nucleotide-binding</keyword>
<dbReference type="InterPro" id="IPR004589">
    <property type="entry name" value="DNA_helicase_ATP-dep_RecQ"/>
</dbReference>
<evidence type="ECO:0000256" key="16">
    <source>
        <dbReference type="RuleBase" id="RU364117"/>
    </source>
</evidence>
<dbReference type="InterPro" id="IPR001650">
    <property type="entry name" value="Helicase_C-like"/>
</dbReference>
<dbReference type="InterPro" id="IPR036388">
    <property type="entry name" value="WH-like_DNA-bd_sf"/>
</dbReference>
<dbReference type="Pfam" id="PF00270">
    <property type="entry name" value="DEAD"/>
    <property type="match status" value="1"/>
</dbReference>
<dbReference type="GO" id="GO:0043138">
    <property type="term" value="F:3'-5' DNA helicase activity"/>
    <property type="evidence" value="ECO:0007669"/>
    <property type="project" value="UniProtKB-EC"/>
</dbReference>
<dbReference type="Gene3D" id="3.40.50.300">
    <property type="entry name" value="P-loop containing nucleotide triphosphate hydrolases"/>
    <property type="match status" value="2"/>
</dbReference>
<proteinExistence type="inferred from homology"/>
<dbReference type="GO" id="GO:0016887">
    <property type="term" value="F:ATP hydrolysis activity"/>
    <property type="evidence" value="ECO:0007669"/>
    <property type="project" value="RHEA"/>
</dbReference>
<dbReference type="WBParaSite" id="SVE_0947900.1">
    <property type="protein sequence ID" value="SVE_0947900.1"/>
    <property type="gene ID" value="SVE_0947900"/>
</dbReference>
<evidence type="ECO:0000256" key="13">
    <source>
        <dbReference type="ARBA" id="ARBA00034617"/>
    </source>
</evidence>
<comment type="catalytic activity">
    <reaction evidence="13 16">
        <text>Couples ATP hydrolysis with the unwinding of duplex DNA by translocating in the 3'-5' direction.</text>
        <dbReference type="EC" id="5.6.2.4"/>
    </reaction>
</comment>